<keyword evidence="3" id="KW-1185">Reference proteome</keyword>
<dbReference type="InterPro" id="IPR029045">
    <property type="entry name" value="ClpP/crotonase-like_dom_sf"/>
</dbReference>
<dbReference type="GO" id="GO:0003824">
    <property type="term" value="F:catalytic activity"/>
    <property type="evidence" value="ECO:0007669"/>
    <property type="project" value="UniProtKB-ARBA"/>
</dbReference>
<protein>
    <submittedName>
        <fullName evidence="2">Enoyl-CoA hydratase</fullName>
    </submittedName>
</protein>
<dbReference type="RefSeq" id="WP_093344218.1">
    <property type="nucleotide sequence ID" value="NZ_FOUY01000016.1"/>
</dbReference>
<dbReference type="NCBIfam" id="NF006140">
    <property type="entry name" value="PRK08290.1"/>
    <property type="match status" value="1"/>
</dbReference>
<name>A0A1I4ZYS5_PSUAM</name>
<dbReference type="OrthoDB" id="9775794at2"/>
<dbReference type="Gene3D" id="3.90.226.10">
    <property type="entry name" value="2-enoyl-CoA Hydratase, Chain A, domain 1"/>
    <property type="match status" value="1"/>
</dbReference>
<dbReference type="AlphaFoldDB" id="A0A1I4ZYS5"/>
<evidence type="ECO:0000313" key="2">
    <source>
        <dbReference type="EMBL" id="SFN55327.1"/>
    </source>
</evidence>
<gene>
    <name evidence="2" type="ORF">SAMN05216207_101691</name>
</gene>
<dbReference type="SUPFAM" id="SSF52096">
    <property type="entry name" value="ClpP/crotonase"/>
    <property type="match status" value="1"/>
</dbReference>
<proteinExistence type="inferred from homology"/>
<dbReference type="EMBL" id="FOUY01000016">
    <property type="protein sequence ID" value="SFN55327.1"/>
    <property type="molecule type" value="Genomic_DNA"/>
</dbReference>
<dbReference type="Pfam" id="PF00378">
    <property type="entry name" value="ECH_1"/>
    <property type="match status" value="1"/>
</dbReference>
<dbReference type="STRING" id="260086.SAMN05216207_101691"/>
<reference evidence="2 3" key="1">
    <citation type="submission" date="2016-10" db="EMBL/GenBank/DDBJ databases">
        <authorList>
            <person name="de Groot N.N."/>
        </authorList>
    </citation>
    <scope>NUCLEOTIDE SEQUENCE [LARGE SCALE GENOMIC DNA]</scope>
    <source>
        <strain evidence="2 3">CGMCC 4.1877</strain>
    </source>
</reference>
<dbReference type="PANTHER" id="PTHR43802">
    <property type="entry name" value="ENOYL-COA HYDRATASE"/>
    <property type="match status" value="1"/>
</dbReference>
<dbReference type="PANTHER" id="PTHR43802:SF1">
    <property type="entry name" value="IP11341P-RELATED"/>
    <property type="match status" value="1"/>
</dbReference>
<dbReference type="Proteomes" id="UP000199614">
    <property type="component" value="Unassembled WGS sequence"/>
</dbReference>
<accession>A0A1I4ZYS5</accession>
<dbReference type="CDD" id="cd06558">
    <property type="entry name" value="crotonase-like"/>
    <property type="match status" value="1"/>
</dbReference>
<sequence length="296" mass="32538">MSEDSTQPRVRLEYPADGVARVVLARPAKLNAQDRRMLHELDDAYQRAVRDEAVRVVVLAADGEDFSSGHDLDVERAFDMDGVTPRTLTGGFDAPGAEGWYATEEEVFLGLCLRWRELPRPLIAQVQGRAIGGALELIWPCDLIVAADDTVFLDPTSAFGAAAAEYFVHPWELGHRRAKEMLFTGEPIGARDAQALGMVNRVVPRAELEAETLALAQRIAARPQFGIRLAKRAVNRALDLQGMRSAVESTFDTHHLAHAHNRERFGGLVDPAGAAIIRADAQRGRPDHTSDRSDHP</sequence>
<comment type="similarity">
    <text evidence="1">Belongs to the enoyl-CoA hydratase/isomerase family.</text>
</comment>
<organism evidence="2 3">
    <name type="scientific">Pseudonocardia ammonioxydans</name>
    <dbReference type="NCBI Taxonomy" id="260086"/>
    <lineage>
        <taxon>Bacteria</taxon>
        <taxon>Bacillati</taxon>
        <taxon>Actinomycetota</taxon>
        <taxon>Actinomycetes</taxon>
        <taxon>Pseudonocardiales</taxon>
        <taxon>Pseudonocardiaceae</taxon>
        <taxon>Pseudonocardia</taxon>
    </lineage>
</organism>
<evidence type="ECO:0000313" key="3">
    <source>
        <dbReference type="Proteomes" id="UP000199614"/>
    </source>
</evidence>
<dbReference type="InterPro" id="IPR001753">
    <property type="entry name" value="Enoyl-CoA_hydra/iso"/>
</dbReference>
<evidence type="ECO:0000256" key="1">
    <source>
        <dbReference type="ARBA" id="ARBA00005254"/>
    </source>
</evidence>